<reference evidence="2" key="1">
    <citation type="submission" date="2020-05" db="EMBL/GenBank/DDBJ databases">
        <title>Mycena genomes resolve the evolution of fungal bioluminescence.</title>
        <authorList>
            <person name="Tsai I.J."/>
        </authorList>
    </citation>
    <scope>NUCLEOTIDE SEQUENCE</scope>
    <source>
        <strain evidence="2">160909Yilan</strain>
    </source>
</reference>
<protein>
    <recommendedName>
        <fullName evidence="1">F-box domain-containing protein</fullName>
    </recommendedName>
</protein>
<organism evidence="2 3">
    <name type="scientific">Mycena sanguinolenta</name>
    <dbReference type="NCBI Taxonomy" id="230812"/>
    <lineage>
        <taxon>Eukaryota</taxon>
        <taxon>Fungi</taxon>
        <taxon>Dikarya</taxon>
        <taxon>Basidiomycota</taxon>
        <taxon>Agaricomycotina</taxon>
        <taxon>Agaricomycetes</taxon>
        <taxon>Agaricomycetidae</taxon>
        <taxon>Agaricales</taxon>
        <taxon>Marasmiineae</taxon>
        <taxon>Mycenaceae</taxon>
        <taxon>Mycena</taxon>
    </lineage>
</organism>
<feature type="domain" description="F-box" evidence="1">
    <location>
        <begin position="1"/>
        <end position="46"/>
    </location>
</feature>
<name>A0A8H6XKD2_9AGAR</name>
<evidence type="ECO:0000313" key="2">
    <source>
        <dbReference type="EMBL" id="KAF7342632.1"/>
    </source>
</evidence>
<gene>
    <name evidence="2" type="ORF">MSAN_02020000</name>
</gene>
<dbReference type="PROSITE" id="PS50181">
    <property type="entry name" value="FBOX"/>
    <property type="match status" value="1"/>
</dbReference>
<dbReference type="EMBL" id="JACAZH010000025">
    <property type="protein sequence ID" value="KAF7342632.1"/>
    <property type="molecule type" value="Genomic_DNA"/>
</dbReference>
<accession>A0A8H6XKD2</accession>
<dbReference type="InterPro" id="IPR036047">
    <property type="entry name" value="F-box-like_dom_sf"/>
</dbReference>
<keyword evidence="3" id="KW-1185">Reference proteome</keyword>
<evidence type="ECO:0000259" key="1">
    <source>
        <dbReference type="PROSITE" id="PS50181"/>
    </source>
</evidence>
<evidence type="ECO:0000313" key="3">
    <source>
        <dbReference type="Proteomes" id="UP000623467"/>
    </source>
</evidence>
<dbReference type="AlphaFoldDB" id="A0A8H6XKD2"/>
<comment type="caution">
    <text evidence="2">The sequence shown here is derived from an EMBL/GenBank/DDBJ whole genome shotgun (WGS) entry which is preliminary data.</text>
</comment>
<dbReference type="OrthoDB" id="3061096at2759"/>
<proteinExistence type="predicted"/>
<dbReference type="SUPFAM" id="SSF81383">
    <property type="entry name" value="F-box domain"/>
    <property type="match status" value="1"/>
</dbReference>
<dbReference type="InterPro" id="IPR001810">
    <property type="entry name" value="F-box_dom"/>
</dbReference>
<dbReference type="Proteomes" id="UP000623467">
    <property type="component" value="Unassembled WGS sequence"/>
</dbReference>
<sequence>MSFHDLDEDVLAQILLLCDIYTVLSFFRVNKSFRCLALSKQLWRSLVFDLSSRHFIPHLDAIQDCTTAQLLAAAKWLVCGPETWTAQAHAPPTVSFSRTFPPGGEARLLPGGRHLAVLRSRNLYCQDVLTGRDIFIRALEPLHTMSWEMEMLDDGHTAIFLFLHSPIGMAPELSILRVDLTMGHSDQLFHLELNQNGGLYNSPIISGDFLALRLKANENQRMIVVINWRELKYVQFNDSNFSEITFANDRLVFLPGHIILVTAASKPPNEQLLVVYTLRSIASRWRPLEELQHNAGLPPEELLISPERISPMIFQRLVHNSRVLRVSQGARLHIGIMLHPNPIRRDAYKVVVYSSDTTPNTSRQGFNRVQGEGRGRGQGTVLFTYAVHASPRVGIRASTDYELSWTRTSAFAIAPEIIRFPLSYAGYAVISSHIRGTSGATRVVDPRPMGGFSTKQTMREVVVISQPPVPASLSSSGVLIVSKDDGIQISCYA</sequence>